<dbReference type="Proteomes" id="UP000295043">
    <property type="component" value="Unassembled WGS sequence"/>
</dbReference>
<evidence type="ECO:0000313" key="2">
    <source>
        <dbReference type="EMBL" id="TCN30360.1"/>
    </source>
</evidence>
<dbReference type="EMBL" id="SLVU01000008">
    <property type="protein sequence ID" value="TCN30360.1"/>
    <property type="molecule type" value="Genomic_DNA"/>
</dbReference>
<accession>A0A4V2REX1</accession>
<keyword evidence="1" id="KW-0812">Transmembrane</keyword>
<feature type="transmembrane region" description="Helical" evidence="1">
    <location>
        <begin position="12"/>
        <end position="35"/>
    </location>
</feature>
<gene>
    <name evidence="2" type="ORF">EV184_108234</name>
</gene>
<proteinExistence type="predicted"/>
<evidence type="ECO:0000313" key="3">
    <source>
        <dbReference type="Proteomes" id="UP000295043"/>
    </source>
</evidence>
<sequence length="74" mass="8039">MTMPSVNTISSVVNYTLAFLSCLLAGLQGFDWLAFFDAETALKIVAGLNLLGLSVKAWIATAEQMARQMQQEAK</sequence>
<organism evidence="2 3">
    <name type="scientific">Sinorhizobium americanum</name>
    <dbReference type="NCBI Taxonomy" id="194963"/>
    <lineage>
        <taxon>Bacteria</taxon>
        <taxon>Pseudomonadati</taxon>
        <taxon>Pseudomonadota</taxon>
        <taxon>Alphaproteobacteria</taxon>
        <taxon>Hyphomicrobiales</taxon>
        <taxon>Rhizobiaceae</taxon>
        <taxon>Sinorhizobium/Ensifer group</taxon>
        <taxon>Sinorhizobium</taxon>
    </lineage>
</organism>
<evidence type="ECO:0008006" key="4">
    <source>
        <dbReference type="Google" id="ProtNLM"/>
    </source>
</evidence>
<reference evidence="2 3" key="1">
    <citation type="submission" date="2019-03" db="EMBL/GenBank/DDBJ databases">
        <title>Genomic Encyclopedia of Type Strains, Phase IV (KMG-V): Genome sequencing to study the core and pangenomes of soil and plant-associated prokaryotes.</title>
        <authorList>
            <person name="Whitman W."/>
        </authorList>
    </citation>
    <scope>NUCLEOTIDE SEQUENCE [LARGE SCALE GENOMIC DNA]</scope>
    <source>
        <strain evidence="2 3">23C40</strain>
    </source>
</reference>
<name>A0A4V2REX1_9HYPH</name>
<keyword evidence="1" id="KW-1133">Transmembrane helix</keyword>
<keyword evidence="1" id="KW-0472">Membrane</keyword>
<feature type="transmembrane region" description="Helical" evidence="1">
    <location>
        <begin position="41"/>
        <end position="59"/>
    </location>
</feature>
<comment type="caution">
    <text evidence="2">The sequence shown here is derived from an EMBL/GenBank/DDBJ whole genome shotgun (WGS) entry which is preliminary data.</text>
</comment>
<dbReference type="AlphaFoldDB" id="A0A4V2REX1"/>
<evidence type="ECO:0000256" key="1">
    <source>
        <dbReference type="SAM" id="Phobius"/>
    </source>
</evidence>
<protein>
    <recommendedName>
        <fullName evidence="4">Holin</fullName>
    </recommendedName>
</protein>